<dbReference type="Gene3D" id="2.120.10.30">
    <property type="entry name" value="TolB, C-terminal domain"/>
    <property type="match status" value="1"/>
</dbReference>
<accession>A0A3N4HXD1</accession>
<dbReference type="GO" id="GO:0005576">
    <property type="term" value="C:extracellular region"/>
    <property type="evidence" value="ECO:0007669"/>
    <property type="project" value="InterPro"/>
</dbReference>
<proteinExistence type="predicted"/>
<feature type="chain" id="PRO_5017943229" evidence="3">
    <location>
        <begin position="29"/>
        <end position="537"/>
    </location>
</feature>
<dbReference type="AlphaFoldDB" id="A0A3N4HXD1"/>
<reference evidence="5 6" key="1">
    <citation type="journal article" date="2018" name="Nat. Ecol. Evol.">
        <title>Pezizomycetes genomes reveal the molecular basis of ectomycorrhizal truffle lifestyle.</title>
        <authorList>
            <person name="Murat C."/>
            <person name="Payen T."/>
            <person name="Noel B."/>
            <person name="Kuo A."/>
            <person name="Morin E."/>
            <person name="Chen J."/>
            <person name="Kohler A."/>
            <person name="Krizsan K."/>
            <person name="Balestrini R."/>
            <person name="Da Silva C."/>
            <person name="Montanini B."/>
            <person name="Hainaut M."/>
            <person name="Levati E."/>
            <person name="Barry K.W."/>
            <person name="Belfiori B."/>
            <person name="Cichocki N."/>
            <person name="Clum A."/>
            <person name="Dockter R.B."/>
            <person name="Fauchery L."/>
            <person name="Guy J."/>
            <person name="Iotti M."/>
            <person name="Le Tacon F."/>
            <person name="Lindquist E.A."/>
            <person name="Lipzen A."/>
            <person name="Malagnac F."/>
            <person name="Mello A."/>
            <person name="Molinier V."/>
            <person name="Miyauchi S."/>
            <person name="Poulain J."/>
            <person name="Riccioni C."/>
            <person name="Rubini A."/>
            <person name="Sitrit Y."/>
            <person name="Splivallo R."/>
            <person name="Traeger S."/>
            <person name="Wang M."/>
            <person name="Zifcakova L."/>
            <person name="Wipf D."/>
            <person name="Zambonelli A."/>
            <person name="Paolocci F."/>
            <person name="Nowrousian M."/>
            <person name="Ottonello S."/>
            <person name="Baldrian P."/>
            <person name="Spatafora J.W."/>
            <person name="Henrissat B."/>
            <person name="Nagy L.G."/>
            <person name="Aury J.M."/>
            <person name="Wincker P."/>
            <person name="Grigoriev I.V."/>
            <person name="Bonfante P."/>
            <person name="Martin F.M."/>
        </authorList>
    </citation>
    <scope>NUCLEOTIDE SEQUENCE [LARGE SCALE GENOMIC DNA]</scope>
    <source>
        <strain evidence="5 6">RN42</strain>
    </source>
</reference>
<feature type="signal peptide" evidence="3">
    <location>
        <begin position="1"/>
        <end position="28"/>
    </location>
</feature>
<dbReference type="GO" id="GO:0005975">
    <property type="term" value="P:carbohydrate metabolic process"/>
    <property type="evidence" value="ECO:0007669"/>
    <property type="project" value="InterPro"/>
</dbReference>
<name>A0A3N4HXD1_ASCIM</name>
<keyword evidence="6" id="KW-1185">Reference proteome</keyword>
<evidence type="ECO:0000256" key="3">
    <source>
        <dbReference type="SAM" id="SignalP"/>
    </source>
</evidence>
<dbReference type="EMBL" id="ML119721">
    <property type="protein sequence ID" value="RPA77756.1"/>
    <property type="molecule type" value="Genomic_DNA"/>
</dbReference>
<dbReference type="OrthoDB" id="507128at2759"/>
<evidence type="ECO:0000256" key="2">
    <source>
        <dbReference type="SAM" id="MobiDB-lite"/>
    </source>
</evidence>
<sequence length="537" mass="57979">MVRFNSRFGGLKSLLLLAIAALPVFVNAQNCGVSVSDYTLSMGAGWGAYTLVSTLTRPRQIIFDQQGRLLVADVGRGIQQLTLGSNGNCITVQSTKLLIQDSQLNHGVELSPDGTKLWASSLNAVYVWDYNQAAGTVANKRTVVSGMNFGGHPTRTILHPRSKPGVILVQEGSIDNIDMACNAQQGCLIKEFDIATIPSTPYDYINGGRVLGWGLRNSVGVAEASNGGIWSVENSADNIRRNNVDVHQNNPAEEMNYHGILSSTSNSFFGKNYGYPTCFAVWQPNEIPSIGTLQTGDQFLFQPNNTFSDATCQQQFQKPYLTFPAHTAPLDIKFYKPDVTGGTCETNTQYGGLGCDYVDDAFVAFHGSWNRDQPIGYNFAHINFQNNQPAAQSNSQTGYTEILKAPNLSQCPSRCFRPVGIAFDPRGRILVSSDDRGDIIVVTRAVTAAPTTSVPTQSSTSTPSTTSIPVVTPTTTTPTTTYTPPTTTSIYTPPPTPTPTCTVAKYGQCGGANWSSCTNCAAGSRCNKQNDWYSQCI</sequence>
<dbReference type="InterPro" id="IPR011041">
    <property type="entry name" value="Quinoprot_gluc/sorb_DH_b-prop"/>
</dbReference>
<dbReference type="GO" id="GO:0030248">
    <property type="term" value="F:cellulose binding"/>
    <property type="evidence" value="ECO:0007669"/>
    <property type="project" value="InterPro"/>
</dbReference>
<evidence type="ECO:0000313" key="5">
    <source>
        <dbReference type="EMBL" id="RPA77756.1"/>
    </source>
</evidence>
<dbReference type="PROSITE" id="PS51164">
    <property type="entry name" value="CBM1_2"/>
    <property type="match status" value="1"/>
</dbReference>
<evidence type="ECO:0000259" key="4">
    <source>
        <dbReference type="PROSITE" id="PS51164"/>
    </source>
</evidence>
<dbReference type="Proteomes" id="UP000275078">
    <property type="component" value="Unassembled WGS sequence"/>
</dbReference>
<organism evidence="5 6">
    <name type="scientific">Ascobolus immersus RN42</name>
    <dbReference type="NCBI Taxonomy" id="1160509"/>
    <lineage>
        <taxon>Eukaryota</taxon>
        <taxon>Fungi</taxon>
        <taxon>Dikarya</taxon>
        <taxon>Ascomycota</taxon>
        <taxon>Pezizomycotina</taxon>
        <taxon>Pezizomycetes</taxon>
        <taxon>Pezizales</taxon>
        <taxon>Ascobolaceae</taxon>
        <taxon>Ascobolus</taxon>
    </lineage>
</organism>
<gene>
    <name evidence="5" type="ORF">BJ508DRAFT_228641</name>
</gene>
<evidence type="ECO:0000313" key="6">
    <source>
        <dbReference type="Proteomes" id="UP000275078"/>
    </source>
</evidence>
<dbReference type="SMART" id="SM00236">
    <property type="entry name" value="fCBD"/>
    <property type="match status" value="1"/>
</dbReference>
<dbReference type="STRING" id="1160509.A0A3N4HXD1"/>
<dbReference type="SUPFAM" id="SSF57180">
    <property type="entry name" value="Cellulose-binding domain"/>
    <property type="match status" value="1"/>
</dbReference>
<dbReference type="Pfam" id="PF22807">
    <property type="entry name" value="TrAA12"/>
    <property type="match status" value="1"/>
</dbReference>
<dbReference type="InterPro" id="IPR000254">
    <property type="entry name" value="CBD"/>
</dbReference>
<dbReference type="InterPro" id="IPR011042">
    <property type="entry name" value="6-blade_b-propeller_TolB-like"/>
</dbReference>
<feature type="domain" description="CBM1" evidence="4">
    <location>
        <begin position="501"/>
        <end position="537"/>
    </location>
</feature>
<feature type="region of interest" description="Disordered" evidence="2">
    <location>
        <begin position="450"/>
        <end position="491"/>
    </location>
</feature>
<dbReference type="SUPFAM" id="SSF50952">
    <property type="entry name" value="Soluble quinoprotein glucose dehydrogenase"/>
    <property type="match status" value="1"/>
</dbReference>
<dbReference type="InterPro" id="IPR035971">
    <property type="entry name" value="CBD_sf"/>
</dbReference>
<dbReference type="Pfam" id="PF00734">
    <property type="entry name" value="CBM_1"/>
    <property type="match status" value="1"/>
</dbReference>
<dbReference type="InterPro" id="IPR054539">
    <property type="entry name" value="Beta-prop_PDH"/>
</dbReference>
<protein>
    <submittedName>
        <fullName evidence="5">Soluble quino protein glucose dehydrogenase</fullName>
    </submittedName>
</protein>
<keyword evidence="1 3" id="KW-0732">Signal</keyword>
<evidence type="ECO:0000256" key="1">
    <source>
        <dbReference type="ARBA" id="ARBA00022729"/>
    </source>
</evidence>